<dbReference type="OrthoDB" id="6077599at2759"/>
<dbReference type="InterPro" id="IPR043472">
    <property type="entry name" value="Macro_dom-like"/>
</dbReference>
<feature type="region of interest" description="Disordered" evidence="1">
    <location>
        <begin position="234"/>
        <end position="299"/>
    </location>
</feature>
<dbReference type="NCBIfam" id="NF001664">
    <property type="entry name" value="PRK00431.1-6"/>
    <property type="match status" value="1"/>
</dbReference>
<evidence type="ECO:0000313" key="4">
    <source>
        <dbReference type="Proteomes" id="UP000265663"/>
    </source>
</evidence>
<feature type="compositionally biased region" description="Polar residues" evidence="1">
    <location>
        <begin position="237"/>
        <end position="248"/>
    </location>
</feature>
<dbReference type="SUPFAM" id="SSF52949">
    <property type="entry name" value="Macro domain-like"/>
    <property type="match status" value="1"/>
</dbReference>
<feature type="domain" description="Macro" evidence="2">
    <location>
        <begin position="45"/>
        <end position="227"/>
    </location>
</feature>
<dbReference type="EMBL" id="KE747824">
    <property type="protein sequence ID" value="RMZ70052.1"/>
    <property type="molecule type" value="Genomic_DNA"/>
</dbReference>
<dbReference type="Proteomes" id="UP000265663">
    <property type="component" value="Unassembled WGS sequence"/>
</dbReference>
<organism evidence="3 4">
    <name type="scientific">Pyrenophora seminiperda CCB06</name>
    <dbReference type="NCBI Taxonomy" id="1302712"/>
    <lineage>
        <taxon>Eukaryota</taxon>
        <taxon>Fungi</taxon>
        <taxon>Dikarya</taxon>
        <taxon>Ascomycota</taxon>
        <taxon>Pezizomycotina</taxon>
        <taxon>Dothideomycetes</taxon>
        <taxon>Pleosporomycetidae</taxon>
        <taxon>Pleosporales</taxon>
        <taxon>Pleosporineae</taxon>
        <taxon>Pleosporaceae</taxon>
        <taxon>Pyrenophora</taxon>
    </lineage>
</organism>
<name>A0A3M7M6D8_9PLEO</name>
<dbReference type="AlphaFoldDB" id="A0A3M7M6D8"/>
<dbReference type="SMART" id="SM00506">
    <property type="entry name" value="A1pp"/>
    <property type="match status" value="1"/>
</dbReference>
<feature type="compositionally biased region" description="Basic and acidic residues" evidence="1">
    <location>
        <begin position="284"/>
        <end position="299"/>
    </location>
</feature>
<keyword evidence="4" id="KW-1185">Reference proteome</keyword>
<dbReference type="Pfam" id="PF01661">
    <property type="entry name" value="Macro"/>
    <property type="match status" value="1"/>
</dbReference>
<proteinExistence type="predicted"/>
<evidence type="ECO:0000259" key="2">
    <source>
        <dbReference type="PROSITE" id="PS51154"/>
    </source>
</evidence>
<dbReference type="CDD" id="cd02908">
    <property type="entry name" value="Macro_OAADPr_deacetylase"/>
    <property type="match status" value="1"/>
</dbReference>
<reference evidence="3 4" key="1">
    <citation type="journal article" date="2014" name="PLoS ONE">
        <title>De novo Genome Assembly of the Fungal Plant Pathogen Pyrenophora semeniperda.</title>
        <authorList>
            <person name="Soliai M.M."/>
            <person name="Meyer S.E."/>
            <person name="Udall J.A."/>
            <person name="Elzinga D.E."/>
            <person name="Hermansen R.A."/>
            <person name="Bodily P.M."/>
            <person name="Hart A.A."/>
            <person name="Coleman C.E."/>
        </authorList>
    </citation>
    <scope>NUCLEOTIDE SEQUENCE [LARGE SCALE GENOMIC DNA]</scope>
    <source>
        <strain evidence="3 4">CCB06</strain>
        <tissue evidence="3">Mycelium</tissue>
    </source>
</reference>
<dbReference type="Gene3D" id="3.40.220.10">
    <property type="entry name" value="Leucine Aminopeptidase, subunit E, domain 1"/>
    <property type="match status" value="1"/>
</dbReference>
<gene>
    <name evidence="3" type="ORF">GMOD_00000092</name>
</gene>
<dbReference type="PANTHER" id="PTHR11106:SF27">
    <property type="entry name" value="MACRO DOMAIN-CONTAINING PROTEIN"/>
    <property type="match status" value="1"/>
</dbReference>
<sequence length="299" mass="32685">MTSAYYLAKPISTRAPSKMTTLSLDEMPTLPLLYKLKKIKVADTKPSYEPSAALNDKISIIRQDITTLEVDAIVNAANSSLLGGGGVDGAIHRAAGPELMEECETLDGCETGSAKITDGYELPSKKVIHAVGPIYWKEKSRAPELLSGCYRTSLNLAVENGCKSIAFPALSTGVYRYPSGEASLVALETVRKYLEEESNANKLDRIIFCNFLPKDEDAYFENIPNFFPPVVPEADAQVQQSTEPSELASQLPDAPKTEPNDSDVSQQPLSKKQKTTETDDDFVVVEKDDITEDESKPEL</sequence>
<evidence type="ECO:0000256" key="1">
    <source>
        <dbReference type="SAM" id="MobiDB-lite"/>
    </source>
</evidence>
<evidence type="ECO:0000313" key="3">
    <source>
        <dbReference type="EMBL" id="RMZ70052.1"/>
    </source>
</evidence>
<dbReference type="PANTHER" id="PTHR11106">
    <property type="entry name" value="GANGLIOSIDE INDUCED DIFFERENTIATION ASSOCIATED PROTEIN 2-RELATED"/>
    <property type="match status" value="1"/>
</dbReference>
<accession>A0A3M7M6D8</accession>
<dbReference type="PROSITE" id="PS51154">
    <property type="entry name" value="MACRO"/>
    <property type="match status" value="1"/>
</dbReference>
<protein>
    <submittedName>
        <fullName evidence="3">Lrp16 family</fullName>
    </submittedName>
</protein>
<dbReference type="InterPro" id="IPR002589">
    <property type="entry name" value="Macro_dom"/>
</dbReference>